<sequence length="167" mass="19606">MNNDHEVKLQNNASVPKEKVCKEYNSLKYKTMIMTGNTLDAPINNETNQNELDKFLETETQNNKGENWSKLSKTERIKKLNVYVDNILTNQHQLNKDESSSLKQFLYHLLDRKKITKNNEITYNEESGIIENIHILLFNSKSRKFTLNKNLNDIKKSKRKTTKKSTK</sequence>
<proteinExistence type="predicted"/>
<evidence type="ECO:0000313" key="1">
    <source>
        <dbReference type="EMBL" id="XDO02287.1"/>
    </source>
</evidence>
<name>A0AB39J921_9VIRU</name>
<reference evidence="1" key="1">
    <citation type="submission" date="2024-03" db="EMBL/GenBank/DDBJ databases">
        <title>Eukaryotic viruses encode the ribosomal protein eL40.</title>
        <authorList>
            <person name="Thomy J."/>
            <person name="Schvarcz C.R."/>
            <person name="McBeain K.A."/>
            <person name="Edwards K.F."/>
            <person name="Steward G.F."/>
        </authorList>
    </citation>
    <scope>NUCLEOTIDE SEQUENCE</scope>
    <source>
        <strain evidence="1">FloV-SA2</strain>
    </source>
</reference>
<protein>
    <submittedName>
        <fullName evidence="1">Uncharacterized protein</fullName>
    </submittedName>
</protein>
<organism evidence="1">
    <name type="scientific">Florenciella sp. virus SA2</name>
    <dbReference type="NCBI Taxonomy" id="3240092"/>
    <lineage>
        <taxon>Viruses</taxon>
    </lineage>
</organism>
<accession>A0AB39J921</accession>
<dbReference type="EMBL" id="PP542043">
    <property type="protein sequence ID" value="XDO02287.1"/>
    <property type="molecule type" value="Genomic_DNA"/>
</dbReference>
<gene>
    <name evidence="1" type="ORF">FloV-SA2_00469</name>
</gene>